<feature type="transmembrane region" description="Helical" evidence="9">
    <location>
        <begin position="148"/>
        <end position="169"/>
    </location>
</feature>
<comment type="similarity">
    <text evidence="2">Belongs to the monovalent cation:proton antiporter 2 (CPA2) transporter (TC 2.A.37) family.</text>
</comment>
<keyword evidence="4" id="KW-0050">Antiport</keyword>
<feature type="transmembrane region" description="Helical" evidence="9">
    <location>
        <begin position="64"/>
        <end position="83"/>
    </location>
</feature>
<keyword evidence="6 9" id="KW-1133">Transmembrane helix</keyword>
<dbReference type="InterPro" id="IPR006153">
    <property type="entry name" value="Cation/H_exchanger_TM"/>
</dbReference>
<evidence type="ECO:0000256" key="2">
    <source>
        <dbReference type="ARBA" id="ARBA00005551"/>
    </source>
</evidence>
<evidence type="ECO:0000256" key="8">
    <source>
        <dbReference type="ARBA" id="ARBA00023136"/>
    </source>
</evidence>
<dbReference type="InterPro" id="IPR038770">
    <property type="entry name" value="Na+/solute_symporter_sf"/>
</dbReference>
<feature type="transmembrane region" description="Helical" evidence="9">
    <location>
        <begin position="12"/>
        <end position="44"/>
    </location>
</feature>
<evidence type="ECO:0000313" key="12">
    <source>
        <dbReference type="Proteomes" id="UP000054314"/>
    </source>
</evidence>
<accession>A0A0A0C0M8</accession>
<evidence type="ECO:0000256" key="5">
    <source>
        <dbReference type="ARBA" id="ARBA00022692"/>
    </source>
</evidence>
<evidence type="ECO:0000256" key="9">
    <source>
        <dbReference type="SAM" id="Phobius"/>
    </source>
</evidence>
<evidence type="ECO:0000256" key="7">
    <source>
        <dbReference type="ARBA" id="ARBA00023065"/>
    </source>
</evidence>
<keyword evidence="3" id="KW-0813">Transport</keyword>
<feature type="transmembrane region" description="Helical" evidence="9">
    <location>
        <begin position="359"/>
        <end position="377"/>
    </location>
</feature>
<dbReference type="Proteomes" id="UP000054314">
    <property type="component" value="Unassembled WGS sequence"/>
</dbReference>
<organism evidence="11 12">
    <name type="scientific">Cellulomonas bogoriensis 69B4 = DSM 16987</name>
    <dbReference type="NCBI Taxonomy" id="1386082"/>
    <lineage>
        <taxon>Bacteria</taxon>
        <taxon>Bacillati</taxon>
        <taxon>Actinomycetota</taxon>
        <taxon>Actinomycetes</taxon>
        <taxon>Micrococcales</taxon>
        <taxon>Cellulomonadaceae</taxon>
        <taxon>Cellulomonas</taxon>
    </lineage>
</organism>
<gene>
    <name evidence="11" type="ORF">N869_02805</name>
</gene>
<evidence type="ECO:0000256" key="1">
    <source>
        <dbReference type="ARBA" id="ARBA00004141"/>
    </source>
</evidence>
<proteinExistence type="inferred from homology"/>
<feature type="domain" description="Cation/H+ exchanger transmembrane" evidence="10">
    <location>
        <begin position="17"/>
        <end position="377"/>
    </location>
</feature>
<feature type="transmembrane region" description="Helical" evidence="9">
    <location>
        <begin position="90"/>
        <end position="111"/>
    </location>
</feature>
<evidence type="ECO:0000313" key="11">
    <source>
        <dbReference type="EMBL" id="KGM14198.1"/>
    </source>
</evidence>
<keyword evidence="12" id="KW-1185">Reference proteome</keyword>
<reference evidence="11 12" key="1">
    <citation type="submission" date="2013-08" db="EMBL/GenBank/DDBJ databases">
        <title>Genome sequencing of Cellulomonas bogoriensis 69B4.</title>
        <authorList>
            <person name="Chen F."/>
            <person name="Li Y."/>
            <person name="Wang G."/>
        </authorList>
    </citation>
    <scope>NUCLEOTIDE SEQUENCE [LARGE SCALE GENOMIC DNA]</scope>
    <source>
        <strain evidence="11 12">69B4</strain>
    </source>
</reference>
<dbReference type="AlphaFoldDB" id="A0A0A0C0M8"/>
<feature type="transmembrane region" description="Helical" evidence="9">
    <location>
        <begin position="181"/>
        <end position="199"/>
    </location>
</feature>
<dbReference type="GO" id="GO:0016020">
    <property type="term" value="C:membrane"/>
    <property type="evidence" value="ECO:0007669"/>
    <property type="project" value="UniProtKB-SubCell"/>
</dbReference>
<evidence type="ECO:0000256" key="3">
    <source>
        <dbReference type="ARBA" id="ARBA00022448"/>
    </source>
</evidence>
<dbReference type="GO" id="GO:0015297">
    <property type="term" value="F:antiporter activity"/>
    <property type="evidence" value="ECO:0007669"/>
    <property type="project" value="UniProtKB-KW"/>
</dbReference>
<keyword evidence="8 9" id="KW-0472">Membrane</keyword>
<dbReference type="GO" id="GO:1902600">
    <property type="term" value="P:proton transmembrane transport"/>
    <property type="evidence" value="ECO:0007669"/>
    <property type="project" value="InterPro"/>
</dbReference>
<keyword evidence="5 9" id="KW-0812">Transmembrane</keyword>
<dbReference type="Pfam" id="PF00999">
    <property type="entry name" value="Na_H_Exchanger"/>
    <property type="match status" value="1"/>
</dbReference>
<comment type="caution">
    <text evidence="11">The sequence shown here is derived from an EMBL/GenBank/DDBJ whole genome shotgun (WGS) entry which is preliminary data.</text>
</comment>
<keyword evidence="7" id="KW-0406">Ion transport</keyword>
<feature type="transmembrane region" description="Helical" evidence="9">
    <location>
        <begin position="266"/>
        <end position="289"/>
    </location>
</feature>
<protein>
    <recommendedName>
        <fullName evidence="10">Cation/H+ exchanger transmembrane domain-containing protein</fullName>
    </recommendedName>
</protein>
<dbReference type="EMBL" id="AXCZ01000010">
    <property type="protein sequence ID" value="KGM14198.1"/>
    <property type="molecule type" value="Genomic_DNA"/>
</dbReference>
<evidence type="ECO:0000259" key="10">
    <source>
        <dbReference type="Pfam" id="PF00999"/>
    </source>
</evidence>
<evidence type="ECO:0000256" key="6">
    <source>
        <dbReference type="ARBA" id="ARBA00022989"/>
    </source>
</evidence>
<name>A0A0A0C0M8_9CELL</name>
<dbReference type="Gene3D" id="1.20.1530.20">
    <property type="match status" value="1"/>
</dbReference>
<dbReference type="PANTHER" id="PTHR43562:SF4">
    <property type="entry name" value="NA(+)_H(+) ANTIPORTER NHAS5"/>
    <property type="match status" value="1"/>
</dbReference>
<dbReference type="RefSeq" id="WP_035057154.1">
    <property type="nucleotide sequence ID" value="NZ_AXCZ01000010.1"/>
</dbReference>
<dbReference type="OrthoDB" id="9793589at2"/>
<feature type="transmembrane region" description="Helical" evidence="9">
    <location>
        <begin position="235"/>
        <end position="254"/>
    </location>
</feature>
<evidence type="ECO:0000256" key="4">
    <source>
        <dbReference type="ARBA" id="ARBA00022449"/>
    </source>
</evidence>
<dbReference type="PANTHER" id="PTHR43562">
    <property type="entry name" value="NAPA-TYPE SODIUM/HYDROGEN ANTIPORTER"/>
    <property type="match status" value="1"/>
</dbReference>
<feature type="transmembrane region" description="Helical" evidence="9">
    <location>
        <begin position="295"/>
        <end position="317"/>
    </location>
</feature>
<sequence>MDLAIGDPVVQVGVVLLTALLVHVVLGRLGLPVLLGLLVAGMLLGPGGVDMVPPYPIVEPLGEIGLLFVMFTAGLEIDLKVVARNRRPTVLFGLLSFACTALPAFGVALLLGFTVPAAVLLGALISSHTLVAYPMLMRLGLQHRLPVMAVVGGTLLTDTLALVLLALVLGPEFAETIPFGWAIPVVLLALLAAAALWGVPRLAAAALGRPTASRAERSLFAMVVLLGLATATEAIGTEGILGAFLAGITLNRALAEREELREHVEFLGRAFFVPFFFFWTGTLLELAVFLEWPGVWSLAALLLALVVVGKGAAGWFAGAVFGYTRRERVLMGALTAPQAAATLAVAITAHDAGLFTDEIVDAVVVVIFLTCLAGPILTQRIGRRLARDGSGGGPPQGRAPGGA</sequence>
<feature type="transmembrane region" description="Helical" evidence="9">
    <location>
        <begin position="329"/>
        <end position="347"/>
    </location>
</feature>
<comment type="subcellular location">
    <subcellularLocation>
        <location evidence="1">Membrane</location>
        <topology evidence="1">Multi-pass membrane protein</topology>
    </subcellularLocation>
</comment>